<organism evidence="2 3">
    <name type="scientific">Pseudoalteromonas luteoviolacea H33</name>
    <dbReference type="NCBI Taxonomy" id="1365251"/>
    <lineage>
        <taxon>Bacteria</taxon>
        <taxon>Pseudomonadati</taxon>
        <taxon>Pseudomonadota</taxon>
        <taxon>Gammaproteobacteria</taxon>
        <taxon>Alteromonadales</taxon>
        <taxon>Pseudoalteromonadaceae</taxon>
        <taxon>Pseudoalteromonas</taxon>
    </lineage>
</organism>
<name>A0A167E261_9GAMM</name>
<proteinExistence type="predicted"/>
<evidence type="ECO:0000256" key="1">
    <source>
        <dbReference type="SAM" id="SignalP"/>
    </source>
</evidence>
<reference evidence="2 3" key="1">
    <citation type="submission" date="2013-07" db="EMBL/GenBank/DDBJ databases">
        <title>Comparative Genomic and Metabolomic Analysis of Twelve Strains of Pseudoalteromonas luteoviolacea.</title>
        <authorList>
            <person name="Vynne N.G."/>
            <person name="Mansson M."/>
            <person name="Gram L."/>
        </authorList>
    </citation>
    <scope>NUCLEOTIDE SEQUENCE [LARGE SCALE GENOMIC DNA]</scope>
    <source>
        <strain evidence="2 3">H33</strain>
    </source>
</reference>
<evidence type="ECO:0008006" key="4">
    <source>
        <dbReference type="Google" id="ProtNLM"/>
    </source>
</evidence>
<accession>A0A167E261</accession>
<evidence type="ECO:0000313" key="2">
    <source>
        <dbReference type="EMBL" id="KZN49908.1"/>
    </source>
</evidence>
<comment type="caution">
    <text evidence="2">The sequence shown here is derived from an EMBL/GenBank/DDBJ whole genome shotgun (WGS) entry which is preliminary data.</text>
</comment>
<sequence length="145" mass="16183">MRFLFLLFLIVSNYSLACSVKAQGQGPKAFAEYESDESYKNLYQFQLFIPSVFEGAGLASVQIYAENVFYLEVASIASALYPRYHVISAPMNSLLLEKAKVIAQYRTKVEGGIAMCGPIWVFEIPDLLDAPRPERAPPPPIGKRN</sequence>
<dbReference type="PATRIC" id="fig|1365251.3.peg.2912"/>
<dbReference type="OrthoDB" id="6298271at2"/>
<gene>
    <name evidence="2" type="ORF">N476_18045</name>
</gene>
<protein>
    <recommendedName>
        <fullName evidence="4">Lipoprotein</fullName>
    </recommendedName>
</protein>
<dbReference type="EMBL" id="AUXZ01000079">
    <property type="protein sequence ID" value="KZN49908.1"/>
    <property type="molecule type" value="Genomic_DNA"/>
</dbReference>
<evidence type="ECO:0000313" key="3">
    <source>
        <dbReference type="Proteomes" id="UP000076503"/>
    </source>
</evidence>
<dbReference type="Proteomes" id="UP000076503">
    <property type="component" value="Unassembled WGS sequence"/>
</dbReference>
<feature type="chain" id="PRO_5007885501" description="Lipoprotein" evidence="1">
    <location>
        <begin position="18"/>
        <end position="145"/>
    </location>
</feature>
<keyword evidence="1" id="KW-0732">Signal</keyword>
<feature type="signal peptide" evidence="1">
    <location>
        <begin position="1"/>
        <end position="17"/>
    </location>
</feature>
<dbReference type="RefSeq" id="WP_063362316.1">
    <property type="nucleotide sequence ID" value="NZ_AUXZ01000079.1"/>
</dbReference>
<dbReference type="AlphaFoldDB" id="A0A167E261"/>